<proteinExistence type="predicted"/>
<protein>
    <submittedName>
        <fullName evidence="1">Uncharacterized protein</fullName>
    </submittedName>
</protein>
<dbReference type="VEuPathDB" id="CryptoDB:Cvel_28165"/>
<gene>
    <name evidence="1" type="ORF">Cvel_28165</name>
</gene>
<sequence length="97" mass="10231">MTPLTGGGVYLGVSPPEPATVSVGKGVRTGDVGAPGAPVSNIFSFLGVRESSGTRGRLIRKCDPEDPLIAYTLEEILTSVPRTLKFVEMRDKVVAMI</sequence>
<dbReference type="AlphaFoldDB" id="A0A0G4HJH2"/>
<evidence type="ECO:0000313" key="1">
    <source>
        <dbReference type="EMBL" id="CEM44234.1"/>
    </source>
</evidence>
<dbReference type="EMBL" id="CDMZ01002876">
    <property type="protein sequence ID" value="CEM44234.1"/>
    <property type="molecule type" value="Genomic_DNA"/>
</dbReference>
<reference evidence="1" key="1">
    <citation type="submission" date="2014-11" db="EMBL/GenBank/DDBJ databases">
        <authorList>
            <person name="Otto D Thomas"/>
            <person name="Naeem Raeece"/>
        </authorList>
    </citation>
    <scope>NUCLEOTIDE SEQUENCE</scope>
</reference>
<organism evidence="1">
    <name type="scientific">Chromera velia CCMP2878</name>
    <dbReference type="NCBI Taxonomy" id="1169474"/>
    <lineage>
        <taxon>Eukaryota</taxon>
        <taxon>Sar</taxon>
        <taxon>Alveolata</taxon>
        <taxon>Colpodellida</taxon>
        <taxon>Chromeraceae</taxon>
        <taxon>Chromera</taxon>
    </lineage>
</organism>
<accession>A0A0G4HJH2</accession>
<name>A0A0G4HJH2_9ALVE</name>